<keyword evidence="4" id="KW-0472">Membrane</keyword>
<feature type="transmembrane region" description="Helical" evidence="4">
    <location>
        <begin position="201"/>
        <end position="229"/>
    </location>
</feature>
<accession>A0A3P7QC84</accession>
<dbReference type="STRING" id="318479.A0A3P7QC84"/>
<gene>
    <name evidence="6" type="ORF">DME_LOCUS2770</name>
</gene>
<keyword evidence="2" id="KW-0963">Cytoplasm</keyword>
<dbReference type="PANTHER" id="PTHR46079:SF2">
    <property type="entry name" value="FERM DOMAIN-CONTAINING PROTEIN"/>
    <property type="match status" value="1"/>
</dbReference>
<dbReference type="OrthoDB" id="10063592at2759"/>
<comment type="subcellular location">
    <subcellularLocation>
        <location evidence="1">Cytoplasm</location>
    </subcellularLocation>
</comment>
<keyword evidence="3" id="KW-0175">Coiled coil</keyword>
<dbReference type="InterPro" id="IPR021774">
    <property type="entry name" value="CUPID"/>
</dbReference>
<dbReference type="GO" id="GO:0005737">
    <property type="term" value="C:cytoplasm"/>
    <property type="evidence" value="ECO:0007669"/>
    <property type="project" value="UniProtKB-SubCell"/>
</dbReference>
<dbReference type="GO" id="GO:0090162">
    <property type="term" value="P:establishment of epithelial cell polarity"/>
    <property type="evidence" value="ECO:0007669"/>
    <property type="project" value="InterPro"/>
</dbReference>
<dbReference type="Pfam" id="PF11819">
    <property type="entry name" value="CUPID"/>
    <property type="match status" value="1"/>
</dbReference>
<keyword evidence="4" id="KW-0812">Transmembrane</keyword>
<feature type="domain" description="Cytohesin Ubiquitin Protein Inducing" evidence="5">
    <location>
        <begin position="3"/>
        <end position="103"/>
    </location>
</feature>
<reference evidence="6 7" key="1">
    <citation type="submission" date="2018-11" db="EMBL/GenBank/DDBJ databases">
        <authorList>
            <consortium name="Pathogen Informatics"/>
        </authorList>
    </citation>
    <scope>NUCLEOTIDE SEQUENCE [LARGE SCALE GENOMIC DNA]</scope>
</reference>
<dbReference type="EMBL" id="UYYG01000079">
    <property type="protein sequence ID" value="VDN52797.1"/>
    <property type="molecule type" value="Genomic_DNA"/>
</dbReference>
<evidence type="ECO:0000313" key="6">
    <source>
        <dbReference type="EMBL" id="VDN52797.1"/>
    </source>
</evidence>
<keyword evidence="4" id="KW-1133">Transmembrane helix</keyword>
<name>A0A3P7QC84_DRAME</name>
<protein>
    <recommendedName>
        <fullName evidence="5">Cytohesin Ubiquitin Protein Inducing domain-containing protein</fullName>
    </recommendedName>
</protein>
<keyword evidence="7" id="KW-1185">Reference proteome</keyword>
<evidence type="ECO:0000259" key="5">
    <source>
        <dbReference type="Pfam" id="PF11819"/>
    </source>
</evidence>
<organism evidence="6 7">
    <name type="scientific">Dracunculus medinensis</name>
    <name type="common">Guinea worm</name>
    <dbReference type="NCBI Taxonomy" id="318479"/>
    <lineage>
        <taxon>Eukaryota</taxon>
        <taxon>Metazoa</taxon>
        <taxon>Ecdysozoa</taxon>
        <taxon>Nematoda</taxon>
        <taxon>Chromadorea</taxon>
        <taxon>Rhabditida</taxon>
        <taxon>Spirurina</taxon>
        <taxon>Dracunculoidea</taxon>
        <taxon>Dracunculidae</taxon>
        <taxon>Dracunculus</taxon>
    </lineage>
</organism>
<sequence>MYQELKKRKNILEEKLLAKLDELREVCIQEAEITGEMPREIYKTLMPGEGEPKVKRRIGTAFSLSDDVLKKNDRISMLETDVELHRKIVAAAERLAKDKSANKSVRKKRQKDLVAATQKLRGLEIGLHQLRLSTSKPDVSETKQTWSNILNRNGSNMVAKSCPATPRGSFPDLSTDNEKCDIDDEKDTDYRQNNNIRPYRFTLILLNALSLLNHFIFLIFCFILFIYILV</sequence>
<dbReference type="InterPro" id="IPR047176">
    <property type="entry name" value="FRMD4A/B"/>
</dbReference>
<dbReference type="Proteomes" id="UP000274756">
    <property type="component" value="Unassembled WGS sequence"/>
</dbReference>
<dbReference type="AlphaFoldDB" id="A0A3P7QC84"/>
<evidence type="ECO:0000256" key="4">
    <source>
        <dbReference type="SAM" id="Phobius"/>
    </source>
</evidence>
<evidence type="ECO:0000256" key="2">
    <source>
        <dbReference type="ARBA" id="ARBA00022490"/>
    </source>
</evidence>
<proteinExistence type="predicted"/>
<evidence type="ECO:0000256" key="3">
    <source>
        <dbReference type="ARBA" id="ARBA00023054"/>
    </source>
</evidence>
<evidence type="ECO:0000313" key="7">
    <source>
        <dbReference type="Proteomes" id="UP000274756"/>
    </source>
</evidence>
<evidence type="ECO:0000256" key="1">
    <source>
        <dbReference type="ARBA" id="ARBA00004496"/>
    </source>
</evidence>
<dbReference type="PANTHER" id="PTHR46079">
    <property type="entry name" value="FERM DOMAIN-CONTAINING PROTEIN 4"/>
    <property type="match status" value="1"/>
</dbReference>